<dbReference type="EMBL" id="AC149288">
    <property type="protein sequence ID" value="AAT38707.2"/>
    <property type="molecule type" value="Genomic_DNA"/>
</dbReference>
<name>Q6L3U2_SOLDE</name>
<accession>Q6L3U2</accession>
<protein>
    <submittedName>
        <fullName evidence="1">Uncharacterized protein</fullName>
    </submittedName>
</protein>
<reference evidence="1" key="2">
    <citation type="submission" date="2006-08" db="EMBL/GenBank/DDBJ databases">
        <authorList>
            <person name="Childs K."/>
        </authorList>
    </citation>
    <scope>NUCLEOTIDE SEQUENCE</scope>
</reference>
<organism evidence="1">
    <name type="scientific">Solanum demissum</name>
    <name type="common">Wild potato</name>
    <dbReference type="NCBI Taxonomy" id="50514"/>
    <lineage>
        <taxon>Eukaryota</taxon>
        <taxon>Viridiplantae</taxon>
        <taxon>Streptophyta</taxon>
        <taxon>Embryophyta</taxon>
        <taxon>Tracheophyta</taxon>
        <taxon>Spermatophyta</taxon>
        <taxon>Magnoliopsida</taxon>
        <taxon>eudicotyledons</taxon>
        <taxon>Gunneridae</taxon>
        <taxon>Pentapetalae</taxon>
        <taxon>asterids</taxon>
        <taxon>lamiids</taxon>
        <taxon>Solanales</taxon>
        <taxon>Solanaceae</taxon>
        <taxon>Solanoideae</taxon>
        <taxon>Solaneae</taxon>
        <taxon>Solanum</taxon>
    </lineage>
</organism>
<gene>
    <name evidence="1" type="ORF">SDM1_34t00017</name>
</gene>
<dbReference type="AlphaFoldDB" id="Q6L3U2"/>
<proteinExistence type="predicted"/>
<evidence type="ECO:0000313" key="1">
    <source>
        <dbReference type="EMBL" id="AAT38707.2"/>
    </source>
</evidence>
<reference evidence="1" key="1">
    <citation type="submission" date="2004-05" db="EMBL/GenBank/DDBJ databases">
        <authorList>
            <person name="Buell R."/>
            <person name="Liu J."/>
            <person name="Childs K."/>
            <person name="Zaborsky J."/>
            <person name="Tallon L."/>
            <person name="Wirtz U."/>
            <person name="Wei F."/>
            <person name="Kuang H."/>
            <person name="Zhang P."/>
            <person name="Marano M."/>
            <person name="Baker B."/>
        </authorList>
    </citation>
    <scope>NUCLEOTIDE SEQUENCE</scope>
</reference>
<sequence length="63" mass="6980">MAGIFGDTPSRATIEDNKEEQIIYGLEAHQITTDSSIDDDFSDLEADLCDDLWVGSTPDDKQM</sequence>